<comment type="caution">
    <text evidence="14">The sequence shown here is derived from an EMBL/GenBank/DDBJ whole genome shotgun (WGS) entry which is preliminary data.</text>
</comment>
<dbReference type="OrthoDB" id="5290748at2"/>
<keyword evidence="11" id="KW-0234">DNA repair</keyword>
<keyword evidence="15" id="KW-1185">Reference proteome</keyword>
<evidence type="ECO:0000259" key="13">
    <source>
        <dbReference type="SMART" id="SM00986"/>
    </source>
</evidence>
<evidence type="ECO:0000256" key="12">
    <source>
        <dbReference type="SAM" id="MobiDB-lite"/>
    </source>
</evidence>
<dbReference type="GO" id="GO:0051539">
    <property type="term" value="F:4 iron, 4 sulfur cluster binding"/>
    <property type="evidence" value="ECO:0007669"/>
    <property type="project" value="UniProtKB-KW"/>
</dbReference>
<dbReference type="Pfam" id="PF03167">
    <property type="entry name" value="UDG"/>
    <property type="match status" value="1"/>
</dbReference>
<keyword evidence="7" id="KW-0227">DNA damage</keyword>
<gene>
    <name evidence="14" type="ORF">FKZ61_17365</name>
</gene>
<dbReference type="SUPFAM" id="SSF52141">
    <property type="entry name" value="Uracil-DNA glycosylase-like"/>
    <property type="match status" value="1"/>
</dbReference>
<dbReference type="GO" id="GO:0006281">
    <property type="term" value="P:DNA repair"/>
    <property type="evidence" value="ECO:0007669"/>
    <property type="project" value="UniProtKB-KW"/>
</dbReference>
<protein>
    <recommendedName>
        <fullName evidence="4">Type-4 uracil-DNA glycosylase</fullName>
        <ecNumber evidence="3">3.2.2.27</ecNumber>
    </recommendedName>
</protein>
<comment type="catalytic activity">
    <reaction evidence="1">
        <text>Hydrolyzes single-stranded DNA or mismatched double-stranded DNA and polynucleotides, releasing free uracil.</text>
        <dbReference type="EC" id="3.2.2.27"/>
    </reaction>
</comment>
<reference evidence="14 15" key="1">
    <citation type="submission" date="2019-06" db="EMBL/GenBank/DDBJ databases">
        <title>Genome sequence of Litorilinea aerophila BAA-2444.</title>
        <authorList>
            <person name="Maclea K.S."/>
            <person name="Maurais E.G."/>
            <person name="Iannazzi L.C."/>
        </authorList>
    </citation>
    <scope>NUCLEOTIDE SEQUENCE [LARGE SCALE GENOMIC DNA]</scope>
    <source>
        <strain evidence="14 15">ATCC BAA-2444</strain>
    </source>
</reference>
<proteinExistence type="inferred from homology"/>
<dbReference type="CDD" id="cd10030">
    <property type="entry name" value="UDG-F4_TTUDGA_SPO1dp_like"/>
    <property type="match status" value="1"/>
</dbReference>
<dbReference type="EMBL" id="VIGC01000025">
    <property type="protein sequence ID" value="TQE94353.1"/>
    <property type="molecule type" value="Genomic_DNA"/>
</dbReference>
<evidence type="ECO:0000256" key="5">
    <source>
        <dbReference type="ARBA" id="ARBA00022485"/>
    </source>
</evidence>
<dbReference type="EC" id="3.2.2.27" evidence="3"/>
<dbReference type="RefSeq" id="WP_141611460.1">
    <property type="nucleotide sequence ID" value="NZ_VIGC02000025.1"/>
</dbReference>
<organism evidence="14 15">
    <name type="scientific">Litorilinea aerophila</name>
    <dbReference type="NCBI Taxonomy" id="1204385"/>
    <lineage>
        <taxon>Bacteria</taxon>
        <taxon>Bacillati</taxon>
        <taxon>Chloroflexota</taxon>
        <taxon>Caldilineae</taxon>
        <taxon>Caldilineales</taxon>
        <taxon>Caldilineaceae</taxon>
        <taxon>Litorilinea</taxon>
    </lineage>
</organism>
<accession>A0A540VE09</accession>
<evidence type="ECO:0000256" key="3">
    <source>
        <dbReference type="ARBA" id="ARBA00012030"/>
    </source>
</evidence>
<sequence>MHALEAEVRRCQRCRLARTRTHAVPGEGDYRAVVMFVGEGPGYEEDRQGRPFVGRSGQFLTETLARLGIRREEVYITNVVKCRPPENRDPQPDELEACADYLERQVALINPRIIVTLGRFSMRRWFPNGTITKIHGQVRNIGRGRVAMAMFHPAAALRNPRWREAFEKDMQKLPPLIERARKANAAARRGEALPAGVPHPGDPDYEPAGQAGHPAEMPTENDESASATSAQ</sequence>
<dbReference type="PANTHER" id="PTHR33693">
    <property type="entry name" value="TYPE-5 URACIL-DNA GLYCOSYLASE"/>
    <property type="match status" value="1"/>
</dbReference>
<keyword evidence="9" id="KW-0408">Iron</keyword>
<evidence type="ECO:0000256" key="6">
    <source>
        <dbReference type="ARBA" id="ARBA00022723"/>
    </source>
</evidence>
<evidence type="ECO:0000256" key="9">
    <source>
        <dbReference type="ARBA" id="ARBA00023004"/>
    </source>
</evidence>
<keyword evidence="5" id="KW-0004">4Fe-4S</keyword>
<feature type="region of interest" description="Disordered" evidence="12">
    <location>
        <begin position="182"/>
        <end position="231"/>
    </location>
</feature>
<evidence type="ECO:0000256" key="11">
    <source>
        <dbReference type="ARBA" id="ARBA00023204"/>
    </source>
</evidence>
<evidence type="ECO:0000256" key="10">
    <source>
        <dbReference type="ARBA" id="ARBA00023014"/>
    </source>
</evidence>
<evidence type="ECO:0000256" key="2">
    <source>
        <dbReference type="ARBA" id="ARBA00006521"/>
    </source>
</evidence>
<evidence type="ECO:0000256" key="7">
    <source>
        <dbReference type="ARBA" id="ARBA00022763"/>
    </source>
</evidence>
<feature type="compositionally biased region" description="Low complexity" evidence="12">
    <location>
        <begin position="183"/>
        <end position="195"/>
    </location>
</feature>
<evidence type="ECO:0000313" key="14">
    <source>
        <dbReference type="EMBL" id="TQE94353.1"/>
    </source>
</evidence>
<dbReference type="NCBIfam" id="TIGR00758">
    <property type="entry name" value="UDG_fam4"/>
    <property type="match status" value="1"/>
</dbReference>
<dbReference type="SMART" id="SM00986">
    <property type="entry name" value="UDG"/>
    <property type="match status" value="1"/>
</dbReference>
<feature type="domain" description="Uracil-DNA glycosylase-like" evidence="13">
    <location>
        <begin position="25"/>
        <end position="171"/>
    </location>
</feature>
<evidence type="ECO:0000256" key="4">
    <source>
        <dbReference type="ARBA" id="ARBA00019403"/>
    </source>
</evidence>
<dbReference type="Gene3D" id="3.40.470.10">
    <property type="entry name" value="Uracil-DNA glycosylase-like domain"/>
    <property type="match status" value="1"/>
</dbReference>
<evidence type="ECO:0000256" key="8">
    <source>
        <dbReference type="ARBA" id="ARBA00022801"/>
    </source>
</evidence>
<evidence type="ECO:0000256" key="1">
    <source>
        <dbReference type="ARBA" id="ARBA00001400"/>
    </source>
</evidence>
<name>A0A540VE09_9CHLR</name>
<evidence type="ECO:0000313" key="15">
    <source>
        <dbReference type="Proteomes" id="UP000317371"/>
    </source>
</evidence>
<keyword evidence="10" id="KW-0411">Iron-sulfur</keyword>
<dbReference type="InterPro" id="IPR036895">
    <property type="entry name" value="Uracil-DNA_glycosylase-like_sf"/>
</dbReference>
<dbReference type="InParanoid" id="A0A540VE09"/>
<dbReference type="InterPro" id="IPR051536">
    <property type="entry name" value="UDG_Type-4/5"/>
</dbReference>
<keyword evidence="8" id="KW-0378">Hydrolase</keyword>
<comment type="similarity">
    <text evidence="2">Belongs to the uracil-DNA glycosylase (UDG) superfamily. Type 4 (UDGa) family.</text>
</comment>
<dbReference type="GO" id="GO:0046872">
    <property type="term" value="F:metal ion binding"/>
    <property type="evidence" value="ECO:0007669"/>
    <property type="project" value="UniProtKB-KW"/>
</dbReference>
<dbReference type="PANTHER" id="PTHR33693:SF1">
    <property type="entry name" value="TYPE-4 URACIL-DNA GLYCOSYLASE"/>
    <property type="match status" value="1"/>
</dbReference>
<dbReference type="SMART" id="SM00987">
    <property type="entry name" value="UreE_C"/>
    <property type="match status" value="1"/>
</dbReference>
<dbReference type="Proteomes" id="UP000317371">
    <property type="component" value="Unassembled WGS sequence"/>
</dbReference>
<dbReference type="InterPro" id="IPR005273">
    <property type="entry name" value="Ura-DNA_glyco_family4"/>
</dbReference>
<dbReference type="GO" id="GO:0004844">
    <property type="term" value="F:uracil DNA N-glycosylase activity"/>
    <property type="evidence" value="ECO:0007669"/>
    <property type="project" value="UniProtKB-EC"/>
</dbReference>
<dbReference type="AlphaFoldDB" id="A0A540VE09"/>
<dbReference type="InterPro" id="IPR005122">
    <property type="entry name" value="Uracil-DNA_glycosylase-like"/>
</dbReference>
<keyword evidence="6" id="KW-0479">Metal-binding</keyword>